<sequence length="616" mass="69245">MLVIEPGSHIGGMTTGGLGATDIGNKQAVTGLARRFYRDLGAYYGTFESWKFEPKAASQVFNRYIKQENIEILPVAPLVEVVKEGAAIRQILVHPSGREAPIAIQAKVFLDCSYEGDLMAMAGISYTVGRESNELYGETYNGVQLLDGHQFPDGISPYRRAGNPDSGLLWGISDRQLDPRGSGDSKVQAYNFRLTLTDSARNRIPITRPRNYDVNRYELLLRLIRQTANHNLYDYFIWTMLPRRKTDINNRGGFSTDMIGFNWEYPEANWEKRREIIQLHEEYTRGLLYFLGNDPRVPEVMRQEMKKWGLPRDEFINTNHFTPQLYVREARRMLGEYVMTEHNCTGATTVEDGIALAAYTMDSHHVQRVVVDGMVKNEGNVEVGNFPPYPISYRALVPRPDECSNLLVPVALSASHIAYGSIRMEPVFMVLGQVAAMAASLAIDQKKTVQSIRLRPLQTMLQNNPYLDGTPPDIVVDNSDPSGITIAGQWDTVSHWMGQYKQDYLLSRGGGGTQPRRVSFTATAAQDGNYMLYLSSPRGPWVQEEPYARKVPVEITAPQGTATRTVDMEQKRNDWIPLGNYLLKKGQRVQVSILADGLTEPVAADALLLVNTRDVR</sequence>
<keyword evidence="2" id="KW-0560">Oxidoreductase</keyword>
<reference evidence="6 7" key="1">
    <citation type="journal article" date="2013" name="Genome Announc.">
        <title>Draft Genome Sequence of Cesiribacter andamanensis Strain AMV16T, Isolated from a Soil Sample from a Mud Volcano in the Andaman Islands, India.</title>
        <authorList>
            <person name="Shivaji S."/>
            <person name="Ara S."/>
            <person name="Begum Z."/>
            <person name="Srinivas T.N."/>
            <person name="Singh A."/>
            <person name="Kumar Pinnaka A."/>
        </authorList>
    </citation>
    <scope>NUCLEOTIDE SEQUENCE [LARGE SCALE GENOMIC DNA]</scope>
    <source>
        <strain evidence="6 7">AMV16</strain>
    </source>
</reference>
<keyword evidence="3" id="KW-0408">Iron</keyword>
<comment type="caution">
    <text evidence="6">The sequence shown here is derived from an EMBL/GenBank/DDBJ whole genome shotgun (WGS) entry which is preliminary data.</text>
</comment>
<evidence type="ECO:0000256" key="3">
    <source>
        <dbReference type="ARBA" id="ARBA00023004"/>
    </source>
</evidence>
<dbReference type="PATRIC" id="fig|1279009.4.peg.2873"/>
<evidence type="ECO:0000313" key="7">
    <source>
        <dbReference type="Proteomes" id="UP000011910"/>
    </source>
</evidence>
<feature type="domain" description="Golvesin/Xly CBD-like" evidence="5">
    <location>
        <begin position="474"/>
        <end position="610"/>
    </location>
</feature>
<dbReference type="eggNOG" id="COG2081">
    <property type="taxonomic scope" value="Bacteria"/>
</dbReference>
<organism evidence="6 7">
    <name type="scientific">Cesiribacter andamanensis AMV16</name>
    <dbReference type="NCBI Taxonomy" id="1279009"/>
    <lineage>
        <taxon>Bacteria</taxon>
        <taxon>Pseudomonadati</taxon>
        <taxon>Bacteroidota</taxon>
        <taxon>Cytophagia</taxon>
        <taxon>Cytophagales</taxon>
        <taxon>Cesiribacteraceae</taxon>
        <taxon>Cesiribacter</taxon>
    </lineage>
</organism>
<dbReference type="Pfam" id="PF25275">
    <property type="entry name" value="Golvesin_C"/>
    <property type="match status" value="1"/>
</dbReference>
<dbReference type="EMBL" id="AODQ01000077">
    <property type="protein sequence ID" value="EMR02012.1"/>
    <property type="molecule type" value="Genomic_DNA"/>
</dbReference>
<dbReference type="InterPro" id="IPR039650">
    <property type="entry name" value="HdrA-like"/>
</dbReference>
<dbReference type="AlphaFoldDB" id="M7N3Z3"/>
<dbReference type="InterPro" id="IPR033803">
    <property type="entry name" value="CBD-like_Golvesin-Xly"/>
</dbReference>
<dbReference type="GO" id="GO:0051536">
    <property type="term" value="F:iron-sulfur cluster binding"/>
    <property type="evidence" value="ECO:0007669"/>
    <property type="project" value="UniProtKB-KW"/>
</dbReference>
<dbReference type="PANTHER" id="PTHR43498">
    <property type="entry name" value="FERREDOXIN:COB-COM HETERODISULFIDE REDUCTASE SUBUNIT A"/>
    <property type="match status" value="1"/>
</dbReference>
<evidence type="ECO:0000313" key="6">
    <source>
        <dbReference type="EMBL" id="EMR02012.1"/>
    </source>
</evidence>
<dbReference type="GO" id="GO:0046872">
    <property type="term" value="F:metal ion binding"/>
    <property type="evidence" value="ECO:0007669"/>
    <property type="project" value="UniProtKB-KW"/>
</dbReference>
<evidence type="ECO:0000256" key="2">
    <source>
        <dbReference type="ARBA" id="ARBA00023002"/>
    </source>
</evidence>
<protein>
    <submittedName>
        <fullName evidence="6">FAD dependent oxidoreductase</fullName>
    </submittedName>
</protein>
<dbReference type="Pfam" id="PF12831">
    <property type="entry name" value="FAD_oxidored"/>
    <property type="match status" value="1"/>
</dbReference>
<keyword evidence="1" id="KW-0479">Metal-binding</keyword>
<dbReference type="STRING" id="1279009.ADICEAN_02836"/>
<gene>
    <name evidence="6" type="ORF">ADICEAN_02836</name>
</gene>
<evidence type="ECO:0000256" key="1">
    <source>
        <dbReference type="ARBA" id="ARBA00022723"/>
    </source>
</evidence>
<evidence type="ECO:0000259" key="5">
    <source>
        <dbReference type="Pfam" id="PF25275"/>
    </source>
</evidence>
<keyword evidence="4" id="KW-0411">Iron-sulfur</keyword>
<dbReference type="Proteomes" id="UP000011910">
    <property type="component" value="Unassembled WGS sequence"/>
</dbReference>
<dbReference type="PANTHER" id="PTHR43498:SF1">
    <property type="entry name" value="COB--COM HETERODISULFIDE REDUCTASE IRON-SULFUR SUBUNIT A"/>
    <property type="match status" value="1"/>
</dbReference>
<evidence type="ECO:0000256" key="4">
    <source>
        <dbReference type="ARBA" id="ARBA00023014"/>
    </source>
</evidence>
<name>M7N3Z3_9BACT</name>
<keyword evidence="7" id="KW-1185">Reference proteome</keyword>
<accession>M7N3Z3</accession>
<proteinExistence type="predicted"/>
<dbReference type="GO" id="GO:0016491">
    <property type="term" value="F:oxidoreductase activity"/>
    <property type="evidence" value="ECO:0007669"/>
    <property type="project" value="UniProtKB-KW"/>
</dbReference>